<evidence type="ECO:0000313" key="2">
    <source>
        <dbReference type="EMBL" id="SOD98627.1"/>
    </source>
</evidence>
<dbReference type="GO" id="GO:0035556">
    <property type="term" value="P:intracellular signal transduction"/>
    <property type="evidence" value="ECO:0007669"/>
    <property type="project" value="InterPro"/>
</dbReference>
<dbReference type="Proteomes" id="UP000219621">
    <property type="component" value="Unassembled WGS sequence"/>
</dbReference>
<dbReference type="GO" id="GO:0009190">
    <property type="term" value="P:cyclic nucleotide biosynthetic process"/>
    <property type="evidence" value="ECO:0007669"/>
    <property type="project" value="InterPro"/>
</dbReference>
<keyword evidence="3" id="KW-1185">Reference proteome</keyword>
<name>A0A286GST9_9PROT</name>
<proteinExistence type="predicted"/>
<feature type="domain" description="Guanylate cyclase" evidence="1">
    <location>
        <begin position="25"/>
        <end position="174"/>
    </location>
</feature>
<accession>A0A286GST9</accession>
<dbReference type="EMBL" id="OCNJ01000008">
    <property type="protein sequence ID" value="SOD98627.1"/>
    <property type="molecule type" value="Genomic_DNA"/>
</dbReference>
<dbReference type="RefSeq" id="WP_097280439.1">
    <property type="nucleotide sequence ID" value="NZ_OCNJ01000008.1"/>
</dbReference>
<evidence type="ECO:0000259" key="1">
    <source>
        <dbReference type="PROSITE" id="PS50125"/>
    </source>
</evidence>
<dbReference type="PROSITE" id="PS50125">
    <property type="entry name" value="GUANYLATE_CYCLASE_2"/>
    <property type="match status" value="1"/>
</dbReference>
<dbReference type="GO" id="GO:0004016">
    <property type="term" value="F:adenylate cyclase activity"/>
    <property type="evidence" value="ECO:0007669"/>
    <property type="project" value="UniProtKB-ARBA"/>
</dbReference>
<dbReference type="OrthoDB" id="3815156at2"/>
<reference evidence="2 3" key="1">
    <citation type="submission" date="2017-09" db="EMBL/GenBank/DDBJ databases">
        <authorList>
            <person name="Ehlers B."/>
            <person name="Leendertz F.H."/>
        </authorList>
    </citation>
    <scope>NUCLEOTIDE SEQUENCE [LARGE SCALE GENOMIC DNA]</scope>
    <source>
        <strain evidence="2 3">USBA 140</strain>
    </source>
</reference>
<dbReference type="AlphaFoldDB" id="A0A286GST9"/>
<organism evidence="2 3">
    <name type="scientific">Caenispirillum bisanense</name>
    <dbReference type="NCBI Taxonomy" id="414052"/>
    <lineage>
        <taxon>Bacteria</taxon>
        <taxon>Pseudomonadati</taxon>
        <taxon>Pseudomonadota</taxon>
        <taxon>Alphaproteobacteria</taxon>
        <taxon>Rhodospirillales</taxon>
        <taxon>Novispirillaceae</taxon>
        <taxon>Caenispirillum</taxon>
    </lineage>
</organism>
<dbReference type="Pfam" id="PF10851">
    <property type="entry name" value="DUF2652"/>
    <property type="match status" value="1"/>
</dbReference>
<dbReference type="Gene3D" id="3.30.70.1230">
    <property type="entry name" value="Nucleotide cyclase"/>
    <property type="match status" value="1"/>
</dbReference>
<sequence length="242" mass="25799">MPHDHATHATAHTSSPPLPAAEDLLLLFADISGYTRFIRDNPYDLAHATWIVNQLIEAVTAALAPDFRLVKLEGDAAFCAADRPPAGLDAPLVAAFEAFQARKAGLAGENVCPCAACVAIGSLDLKILLHRGPVVRFRAGGVEDLSGLPVIVLHRLGKNGVRSSRYLLWTDAVDALGTPLPGPADRRVERYADVGAVPVSVFADLPGPRPVVRAGPVPRGVDFVRKMALWLPLRLRGVPRPA</sequence>
<gene>
    <name evidence="2" type="ORF">SAMN05421508_10831</name>
</gene>
<dbReference type="SUPFAM" id="SSF55073">
    <property type="entry name" value="Nucleotide cyclase"/>
    <property type="match status" value="1"/>
</dbReference>
<protein>
    <recommendedName>
        <fullName evidence="1">Guanylate cyclase domain-containing protein</fullName>
    </recommendedName>
</protein>
<dbReference type="InterPro" id="IPR029787">
    <property type="entry name" value="Nucleotide_cyclase"/>
</dbReference>
<evidence type="ECO:0000313" key="3">
    <source>
        <dbReference type="Proteomes" id="UP000219621"/>
    </source>
</evidence>
<dbReference type="InterPro" id="IPR020503">
    <property type="entry name" value="Uncharacterised_Rv2561"/>
</dbReference>
<dbReference type="InterPro" id="IPR001054">
    <property type="entry name" value="A/G_cyclase"/>
</dbReference>